<dbReference type="GO" id="GO:0004347">
    <property type="term" value="F:glucose-6-phosphate isomerase activity"/>
    <property type="evidence" value="ECO:0007669"/>
    <property type="project" value="UniProtKB-EC"/>
</dbReference>
<keyword evidence="2 5" id="KW-0413">Isomerase</keyword>
<evidence type="ECO:0000256" key="3">
    <source>
        <dbReference type="SAM" id="MobiDB-lite"/>
    </source>
</evidence>
<feature type="region of interest" description="Disordered" evidence="3">
    <location>
        <begin position="1"/>
        <end position="29"/>
    </location>
</feature>
<dbReference type="InterPro" id="IPR001347">
    <property type="entry name" value="SIS_dom"/>
</dbReference>
<dbReference type="EMBL" id="AENY02000003">
    <property type="protein sequence ID" value="EKP94385.1"/>
    <property type="molecule type" value="Genomic_DNA"/>
</dbReference>
<dbReference type="EC" id="5.3.1.9" evidence="5"/>
<dbReference type="InterPro" id="IPR019490">
    <property type="entry name" value="Glu6P/Mann6P_isomerase_C"/>
</dbReference>
<gene>
    <name evidence="5" type="ORF">ThesuDRAFT_02118</name>
</gene>
<dbReference type="NCBIfam" id="TIGR02128">
    <property type="entry name" value="G6PI_arch"/>
    <property type="match status" value="1"/>
</dbReference>
<dbReference type="SUPFAM" id="SSF53697">
    <property type="entry name" value="SIS domain"/>
    <property type="match status" value="1"/>
</dbReference>
<dbReference type="InterPro" id="IPR046348">
    <property type="entry name" value="SIS_dom_sf"/>
</dbReference>
<accession>K6NZT3</accession>
<comment type="similarity">
    <text evidence="1">Belongs to the PGI/PMI family.</text>
</comment>
<dbReference type="HOGENOM" id="CLU_059687_2_0_9"/>
<dbReference type="Pfam" id="PF10432">
    <property type="entry name" value="bact-PGI_C"/>
    <property type="match status" value="1"/>
</dbReference>
<dbReference type="Proteomes" id="UP000005710">
    <property type="component" value="Unassembled WGS sequence"/>
</dbReference>
<keyword evidence="6" id="KW-1185">Reference proteome</keyword>
<dbReference type="STRING" id="867903.ThesuDRAFT_02118"/>
<dbReference type="CDD" id="cd05637">
    <property type="entry name" value="SIS_PGI_PMI_2"/>
    <property type="match status" value="1"/>
</dbReference>
<proteinExistence type="inferred from homology"/>
<name>K6NZT3_9FIRM</name>
<dbReference type="OrthoDB" id="9771734at2"/>
<feature type="domain" description="SIS" evidence="4">
    <location>
        <begin position="69"/>
        <end position="210"/>
    </location>
</feature>
<evidence type="ECO:0000259" key="4">
    <source>
        <dbReference type="PROSITE" id="PS51464"/>
    </source>
</evidence>
<reference evidence="5" key="2">
    <citation type="submission" date="2012-10" db="EMBL/GenBank/DDBJ databases">
        <title>Improved high-quality draft of Thermaerobacter subterraneus C21, DSM 13965.</title>
        <authorList>
            <consortium name="DOE Joint Genome Institute"/>
            <person name="Eisen J."/>
            <person name="Huntemann M."/>
            <person name="Wei C.-L."/>
            <person name="Han J."/>
            <person name="Detter J.C."/>
            <person name="Han C."/>
            <person name="Tapia R."/>
            <person name="Chen A."/>
            <person name="Kyrpides N."/>
            <person name="Mavromatis K."/>
            <person name="Markowitz V."/>
            <person name="Szeto E."/>
            <person name="Ivanova N."/>
            <person name="Mikhailova N."/>
            <person name="Ovchinnikova G."/>
            <person name="Pagani I."/>
            <person name="Pati A."/>
            <person name="Goodwin L."/>
            <person name="Nordberg H.P."/>
            <person name="Cantor M.N."/>
            <person name="Hua S.X."/>
            <person name="Woyke T."/>
            <person name="Eisen J."/>
            <person name="Klenk H.-P."/>
        </authorList>
    </citation>
    <scope>NUCLEOTIDE SEQUENCE [LARGE SCALE GENOMIC DNA]</scope>
    <source>
        <strain evidence="5">DSM 13965</strain>
    </source>
</reference>
<evidence type="ECO:0000313" key="5">
    <source>
        <dbReference type="EMBL" id="EKP94385.1"/>
    </source>
</evidence>
<dbReference type="AlphaFoldDB" id="K6NZT3"/>
<dbReference type="Gene3D" id="3.40.50.10490">
    <property type="entry name" value="Glucose-6-phosphate isomerase like protein, domain 1"/>
    <property type="match status" value="2"/>
</dbReference>
<dbReference type="eggNOG" id="COG2222">
    <property type="taxonomic scope" value="Bacteria"/>
</dbReference>
<dbReference type="GO" id="GO:0005975">
    <property type="term" value="P:carbohydrate metabolic process"/>
    <property type="evidence" value="ECO:0007669"/>
    <property type="project" value="InterPro"/>
</dbReference>
<comment type="caution">
    <text evidence="5">The sequence shown here is derived from an EMBL/GenBank/DDBJ whole genome shotgun (WGS) entry which is preliminary data.</text>
</comment>
<evidence type="ECO:0000256" key="1">
    <source>
        <dbReference type="ARBA" id="ARBA00010523"/>
    </source>
</evidence>
<dbReference type="GO" id="GO:1901135">
    <property type="term" value="P:carbohydrate derivative metabolic process"/>
    <property type="evidence" value="ECO:0007669"/>
    <property type="project" value="InterPro"/>
</dbReference>
<sequence length="408" mass="42451">MDSNQRVSNPSRQEEGAPPPAPAAAGPGTVVPDWAALRELDRQGMLGAVAAFPHQLEEALRLGREAANLPRPLAGTPRAVLVAGLGGSAIGGDFVAAVLEPEAPVPVVVHRDYGLPGWVGTGDLVFAVSYSGATEETLSAFEEALARGAAVVAVASGGPLLERAAAAEAAGRPVRQVRVPGGLAPRAALGYLMLPVLYLTCAWTGMGDPSAQVEEAIAVLRRQARELEPGGPEGPAHRLARQLLERPVFIYGAGRLGQAAAYRWQCQLNENAKLLAHYHAFPELNHNEIMGWEGVPLDGAAGGTGSGGRDGASHRPLVVCLQAGPDHPRNRTRMAITAELVDGRAGWVTVAGHGRSRLAQLLSLSYFGDFVSVYAALLRGLDPSAIASIQRLKERLAALPVGAGGSSN</sequence>
<feature type="compositionally biased region" description="Polar residues" evidence="3">
    <location>
        <begin position="1"/>
        <end position="11"/>
    </location>
</feature>
<protein>
    <submittedName>
        <fullName evidence="5">Bifunctional phosphoglucose/phosphomannose isomerase</fullName>
        <ecNumber evidence="5">5.3.1.8</ecNumber>
        <ecNumber evidence="5">5.3.1.9</ecNumber>
    </submittedName>
</protein>
<dbReference type="NCBIfam" id="NF006426">
    <property type="entry name" value="PRK08674.1-6"/>
    <property type="match status" value="1"/>
</dbReference>
<evidence type="ECO:0000256" key="2">
    <source>
        <dbReference type="ARBA" id="ARBA00023235"/>
    </source>
</evidence>
<dbReference type="GO" id="GO:0097367">
    <property type="term" value="F:carbohydrate derivative binding"/>
    <property type="evidence" value="ECO:0007669"/>
    <property type="project" value="InterPro"/>
</dbReference>
<dbReference type="GO" id="GO:0004476">
    <property type="term" value="F:mannose-6-phosphate isomerase activity"/>
    <property type="evidence" value="ECO:0007669"/>
    <property type="project" value="UniProtKB-EC"/>
</dbReference>
<dbReference type="EC" id="5.3.1.8" evidence="5"/>
<dbReference type="RefSeq" id="WP_006904400.1">
    <property type="nucleotide sequence ID" value="NZ_JH976535.1"/>
</dbReference>
<organism evidence="5 6">
    <name type="scientific">Thermaerobacter subterraneus DSM 13965</name>
    <dbReference type="NCBI Taxonomy" id="867903"/>
    <lineage>
        <taxon>Bacteria</taxon>
        <taxon>Bacillati</taxon>
        <taxon>Bacillota</taxon>
        <taxon>Clostridia</taxon>
        <taxon>Eubacteriales</taxon>
        <taxon>Clostridiales Family XVII. Incertae Sedis</taxon>
        <taxon>Thermaerobacter</taxon>
    </lineage>
</organism>
<evidence type="ECO:0000313" key="6">
    <source>
        <dbReference type="Proteomes" id="UP000005710"/>
    </source>
</evidence>
<reference evidence="5" key="1">
    <citation type="submission" date="2010-10" db="EMBL/GenBank/DDBJ databases">
        <authorList>
            <consortium name="US DOE Joint Genome Institute (JGI-PGF)"/>
            <person name="Lucas S."/>
            <person name="Copeland A."/>
            <person name="Lapidus A."/>
            <person name="Bruce D."/>
            <person name="Goodwin L."/>
            <person name="Pitluck S."/>
            <person name="Kyrpides N."/>
            <person name="Mavromatis K."/>
            <person name="Detter J.C."/>
            <person name="Han C."/>
            <person name="Land M."/>
            <person name="Hauser L."/>
            <person name="Markowitz V."/>
            <person name="Cheng J.-F."/>
            <person name="Hugenholtz P."/>
            <person name="Woyke T."/>
            <person name="Wu D."/>
            <person name="Pukall R."/>
            <person name="Wahrenburg C."/>
            <person name="Brambilla E."/>
            <person name="Klenk H.-P."/>
            <person name="Eisen J.A."/>
        </authorList>
    </citation>
    <scope>NUCLEOTIDE SEQUENCE [LARGE SCALE GENOMIC DNA]</scope>
    <source>
        <strain evidence="5">DSM 13965</strain>
    </source>
</reference>
<dbReference type="Pfam" id="PF01380">
    <property type="entry name" value="SIS"/>
    <property type="match status" value="1"/>
</dbReference>
<dbReference type="PROSITE" id="PS51464">
    <property type="entry name" value="SIS"/>
    <property type="match status" value="1"/>
</dbReference>